<keyword evidence="3" id="KW-0862">Zinc</keyword>
<dbReference type="GO" id="GO:0031418">
    <property type="term" value="F:L-ascorbic acid binding"/>
    <property type="evidence" value="ECO:0007669"/>
    <property type="project" value="UniProtKB-KW"/>
</dbReference>
<dbReference type="PANTHER" id="PTHR12907">
    <property type="entry name" value="EGL NINE HOMOLOG-RELATED"/>
    <property type="match status" value="1"/>
</dbReference>
<dbReference type="GO" id="GO:0008270">
    <property type="term" value="F:zinc ion binding"/>
    <property type="evidence" value="ECO:0007669"/>
    <property type="project" value="UniProtKB-KW"/>
</dbReference>
<dbReference type="PROSITE" id="PS01360">
    <property type="entry name" value="ZF_MYND_1"/>
    <property type="match status" value="1"/>
</dbReference>
<proteinExistence type="predicted"/>
<accession>A0A1Q9C4Q3</accession>
<feature type="region of interest" description="Disordered" evidence="5">
    <location>
        <begin position="64"/>
        <end position="87"/>
    </location>
</feature>
<dbReference type="PANTHER" id="PTHR12907:SF26">
    <property type="entry name" value="HIF PROLYL HYDROXYLASE, ISOFORM C"/>
    <property type="match status" value="1"/>
</dbReference>
<dbReference type="GO" id="GO:0008198">
    <property type="term" value="F:ferrous iron binding"/>
    <property type="evidence" value="ECO:0007669"/>
    <property type="project" value="TreeGrafter"/>
</dbReference>
<dbReference type="GO" id="GO:0008168">
    <property type="term" value="F:methyltransferase activity"/>
    <property type="evidence" value="ECO:0007669"/>
    <property type="project" value="UniProtKB-KW"/>
</dbReference>
<dbReference type="Pfam" id="PF01753">
    <property type="entry name" value="zf-MYND"/>
    <property type="match status" value="1"/>
</dbReference>
<keyword evidence="1" id="KW-0479">Metal-binding</keyword>
<dbReference type="GO" id="GO:0071456">
    <property type="term" value="P:cellular response to hypoxia"/>
    <property type="evidence" value="ECO:0007669"/>
    <property type="project" value="TreeGrafter"/>
</dbReference>
<dbReference type="InterPro" id="IPR002893">
    <property type="entry name" value="Znf_MYND"/>
</dbReference>
<gene>
    <name evidence="6" type="primary">Smyd1</name>
    <name evidence="6" type="ORF">AK812_SmicGene42018</name>
</gene>
<evidence type="ECO:0000256" key="5">
    <source>
        <dbReference type="SAM" id="MobiDB-lite"/>
    </source>
</evidence>
<keyword evidence="7" id="KW-1185">Reference proteome</keyword>
<keyword evidence="4" id="KW-0847">Vitamin C</keyword>
<feature type="compositionally biased region" description="Basic and acidic residues" evidence="5">
    <location>
        <begin position="395"/>
        <end position="405"/>
    </location>
</feature>
<dbReference type="Proteomes" id="UP000186817">
    <property type="component" value="Unassembled WGS sequence"/>
</dbReference>
<evidence type="ECO:0000256" key="2">
    <source>
        <dbReference type="ARBA" id="ARBA00022771"/>
    </source>
</evidence>
<comment type="caution">
    <text evidence="6">The sequence shown here is derived from an EMBL/GenBank/DDBJ whole genome shotgun (WGS) entry which is preliminary data.</text>
</comment>
<evidence type="ECO:0000313" key="7">
    <source>
        <dbReference type="Proteomes" id="UP000186817"/>
    </source>
</evidence>
<dbReference type="GO" id="GO:0031543">
    <property type="term" value="F:peptidyl-proline dioxygenase activity"/>
    <property type="evidence" value="ECO:0007669"/>
    <property type="project" value="TreeGrafter"/>
</dbReference>
<organism evidence="6 7">
    <name type="scientific">Symbiodinium microadriaticum</name>
    <name type="common">Dinoflagellate</name>
    <name type="synonym">Zooxanthella microadriatica</name>
    <dbReference type="NCBI Taxonomy" id="2951"/>
    <lineage>
        <taxon>Eukaryota</taxon>
        <taxon>Sar</taxon>
        <taxon>Alveolata</taxon>
        <taxon>Dinophyceae</taxon>
        <taxon>Suessiales</taxon>
        <taxon>Symbiodiniaceae</taxon>
        <taxon>Symbiodinium</taxon>
    </lineage>
</organism>
<dbReference type="EMBL" id="LSRX01001697">
    <property type="protein sequence ID" value="OLP77875.1"/>
    <property type="molecule type" value="Genomic_DNA"/>
</dbReference>
<dbReference type="PROSITE" id="PS50865">
    <property type="entry name" value="ZF_MYND_2"/>
    <property type="match status" value="1"/>
</dbReference>
<dbReference type="SUPFAM" id="SSF144232">
    <property type="entry name" value="HIT/MYND zinc finger-like"/>
    <property type="match status" value="1"/>
</dbReference>
<dbReference type="OrthoDB" id="341421at2759"/>
<feature type="region of interest" description="Disordered" evidence="5">
    <location>
        <begin position="389"/>
        <end position="409"/>
    </location>
</feature>
<keyword evidence="6" id="KW-0489">Methyltransferase</keyword>
<dbReference type="AlphaFoldDB" id="A0A1Q9C4Q3"/>
<sequence length="451" mass="50509">MATAPLPRCDKCDKEFEKLLQCGKCKKAFYCSRECQTDAWKRHKNICRKPDEEAAEATLQAWRVSQSVKPEPKPKATESSSRLTVRAEDMQDDAASEFQQLRKELLKDTKEANARMMSAMQASGADPMSFLPEVRKLKEEYQQLLLDRLRSCASYKSAEDSFAAATRLGEELMKEVIMALLQRGMSTSASVDQLDLANNHFRAGILQQNPPEAFALQEGDLDGFEPAVLRVAEKGFVTVEGLLDEDIARTISEECESIFWKGRNDGSMSIAQAPAEGVFECWIPYPSRRWMSAEFQHALRILFGLPHEFCRHNYGAKLKVPTMAHLAGIPAGAKEAIHLDFAGAGSSGRELTFSLFLTHQWTVEDGGALRAYVDGDDKVLSCPAGNEEVLSSHMSRPDAEREGSSDRGNTIFKDVFPEVGRCLVFQSKRLWHEIRPPNKTLWVLTLFAYAE</sequence>
<protein>
    <submittedName>
        <fullName evidence="6">Histone-lysine N-methyltransferase Smyd1</fullName>
    </submittedName>
</protein>
<keyword evidence="2" id="KW-0863">Zinc-finger</keyword>
<dbReference type="Gene3D" id="6.10.140.2220">
    <property type="match status" value="1"/>
</dbReference>
<dbReference type="InterPro" id="IPR051559">
    <property type="entry name" value="HIF_prolyl_hydroxylases"/>
</dbReference>
<name>A0A1Q9C4Q3_SYMMI</name>
<evidence type="ECO:0000256" key="4">
    <source>
        <dbReference type="ARBA" id="ARBA00022896"/>
    </source>
</evidence>
<dbReference type="Gene3D" id="2.60.120.620">
    <property type="entry name" value="q2cbj1_9rhob like domain"/>
    <property type="match status" value="1"/>
</dbReference>
<evidence type="ECO:0000256" key="3">
    <source>
        <dbReference type="ARBA" id="ARBA00022833"/>
    </source>
</evidence>
<keyword evidence="6" id="KW-0808">Transferase</keyword>
<reference evidence="6 7" key="1">
    <citation type="submission" date="2016-02" db="EMBL/GenBank/DDBJ databases">
        <title>Genome analysis of coral dinoflagellate symbionts highlights evolutionary adaptations to a symbiotic lifestyle.</title>
        <authorList>
            <person name="Aranda M."/>
            <person name="Li Y."/>
            <person name="Liew Y.J."/>
            <person name="Baumgarten S."/>
            <person name="Simakov O."/>
            <person name="Wilson M."/>
            <person name="Piel J."/>
            <person name="Ashoor H."/>
            <person name="Bougouffa S."/>
            <person name="Bajic V.B."/>
            <person name="Ryu T."/>
            <person name="Ravasi T."/>
            <person name="Bayer T."/>
            <person name="Micklem G."/>
            <person name="Kim H."/>
            <person name="Bhak J."/>
            <person name="Lajeunesse T.C."/>
            <person name="Voolstra C.R."/>
        </authorList>
    </citation>
    <scope>NUCLEOTIDE SEQUENCE [LARGE SCALE GENOMIC DNA]</scope>
    <source>
        <strain evidence="6 7">CCMP2467</strain>
    </source>
</reference>
<dbReference type="InterPro" id="IPR044862">
    <property type="entry name" value="Pro_4_hyd_alph_FE2OG_OXY"/>
</dbReference>
<dbReference type="Pfam" id="PF13640">
    <property type="entry name" value="2OG-FeII_Oxy_3"/>
    <property type="match status" value="1"/>
</dbReference>
<evidence type="ECO:0000313" key="6">
    <source>
        <dbReference type="EMBL" id="OLP77875.1"/>
    </source>
</evidence>
<evidence type="ECO:0000256" key="1">
    <source>
        <dbReference type="ARBA" id="ARBA00022723"/>
    </source>
</evidence>
<dbReference type="GO" id="GO:0032259">
    <property type="term" value="P:methylation"/>
    <property type="evidence" value="ECO:0007669"/>
    <property type="project" value="UniProtKB-KW"/>
</dbReference>